<dbReference type="PANTHER" id="PTHR36505">
    <property type="entry name" value="BLR1072 PROTEIN"/>
    <property type="match status" value="1"/>
</dbReference>
<feature type="compositionally biased region" description="Low complexity" evidence="1">
    <location>
        <begin position="200"/>
        <end position="210"/>
    </location>
</feature>
<evidence type="ECO:0000313" key="4">
    <source>
        <dbReference type="Proteomes" id="UP000683291"/>
    </source>
</evidence>
<dbReference type="Gene3D" id="2.30.30.240">
    <property type="entry name" value="PRC-barrel domain"/>
    <property type="match status" value="1"/>
</dbReference>
<organism evidence="3 4">
    <name type="scientific">Sulfitobacter albidus</name>
    <dbReference type="NCBI Taxonomy" id="2829501"/>
    <lineage>
        <taxon>Bacteria</taxon>
        <taxon>Pseudomonadati</taxon>
        <taxon>Pseudomonadota</taxon>
        <taxon>Alphaproteobacteria</taxon>
        <taxon>Rhodobacterales</taxon>
        <taxon>Roseobacteraceae</taxon>
        <taxon>Sulfitobacter</taxon>
    </lineage>
</organism>
<feature type="region of interest" description="Disordered" evidence="1">
    <location>
        <begin position="160"/>
        <end position="252"/>
    </location>
</feature>
<keyword evidence="2" id="KW-0732">Signal</keyword>
<proteinExistence type="predicted"/>
<protein>
    <recommendedName>
        <fullName evidence="5">PRC-barrel domain containing protein</fullName>
    </recommendedName>
</protein>
<keyword evidence="4" id="KW-1185">Reference proteome</keyword>
<sequence>MFKNLMMTAAVSAFVATGALAQTATENAPATDMNETVATDPKVIDTPVEPEFTSIDQMTVEQVIGFEVIDGNGEDVGEIDYVLEGPEAVIGIGGFLGLGEYTVALPLEDFELNEDYTAFVLDRTKEELEAIPEFDESGAESLPGETLISTLMSDTDNAAASSTDMDVNADTEGDVASDSIMQDDADTAATGTMEEDADAPADNAAAAPAATDSMTNSDNASNEDAMEEDGGEETTALGDEYDADDGDENSDG</sequence>
<feature type="chain" id="PRO_5038045005" description="PRC-barrel domain containing protein" evidence="2">
    <location>
        <begin position="22"/>
        <end position="252"/>
    </location>
</feature>
<dbReference type="InterPro" id="IPR011033">
    <property type="entry name" value="PRC_barrel-like_sf"/>
</dbReference>
<gene>
    <name evidence="3" type="ORF">KDD17_14765</name>
</gene>
<feature type="compositionally biased region" description="Acidic residues" evidence="1">
    <location>
        <begin position="239"/>
        <end position="252"/>
    </location>
</feature>
<feature type="compositionally biased region" description="Polar residues" evidence="1">
    <location>
        <begin position="212"/>
        <end position="222"/>
    </location>
</feature>
<feature type="compositionally biased region" description="Acidic residues" evidence="1">
    <location>
        <begin position="167"/>
        <end position="186"/>
    </location>
</feature>
<dbReference type="RefSeq" id="WP_212704352.1">
    <property type="nucleotide sequence ID" value="NZ_CP073581.1"/>
</dbReference>
<feature type="signal peptide" evidence="2">
    <location>
        <begin position="1"/>
        <end position="21"/>
    </location>
</feature>
<dbReference type="Proteomes" id="UP000683291">
    <property type="component" value="Chromosome 1"/>
</dbReference>
<reference evidence="3" key="1">
    <citation type="submission" date="2021-04" db="EMBL/GenBank/DDBJ databases">
        <title>Complete genome sequence for Sulfitobacter sp. strain JK7-1.</title>
        <authorList>
            <person name="Park S.-J."/>
        </authorList>
    </citation>
    <scope>NUCLEOTIDE SEQUENCE</scope>
    <source>
        <strain evidence="3">JK7-1</strain>
    </source>
</reference>
<name>A0A975JCV8_9RHOB</name>
<evidence type="ECO:0008006" key="5">
    <source>
        <dbReference type="Google" id="ProtNLM"/>
    </source>
</evidence>
<evidence type="ECO:0000256" key="1">
    <source>
        <dbReference type="SAM" id="MobiDB-lite"/>
    </source>
</evidence>
<dbReference type="PANTHER" id="PTHR36505:SF1">
    <property type="entry name" value="BLR1072 PROTEIN"/>
    <property type="match status" value="1"/>
</dbReference>
<dbReference type="EMBL" id="CP073581">
    <property type="protein sequence ID" value="QUJ76154.1"/>
    <property type="molecule type" value="Genomic_DNA"/>
</dbReference>
<dbReference type="KEGG" id="sual:KDD17_14765"/>
<evidence type="ECO:0000256" key="2">
    <source>
        <dbReference type="SAM" id="SignalP"/>
    </source>
</evidence>
<dbReference type="AlphaFoldDB" id="A0A975JCV8"/>
<dbReference type="SUPFAM" id="SSF50346">
    <property type="entry name" value="PRC-barrel domain"/>
    <property type="match status" value="1"/>
</dbReference>
<accession>A0A975JCV8</accession>
<evidence type="ECO:0000313" key="3">
    <source>
        <dbReference type="EMBL" id="QUJ76154.1"/>
    </source>
</evidence>